<dbReference type="Proteomes" id="UP001066276">
    <property type="component" value="Chromosome 12"/>
</dbReference>
<organism evidence="1 2">
    <name type="scientific">Pleurodeles waltl</name>
    <name type="common">Iberian ribbed newt</name>
    <dbReference type="NCBI Taxonomy" id="8319"/>
    <lineage>
        <taxon>Eukaryota</taxon>
        <taxon>Metazoa</taxon>
        <taxon>Chordata</taxon>
        <taxon>Craniata</taxon>
        <taxon>Vertebrata</taxon>
        <taxon>Euteleostomi</taxon>
        <taxon>Amphibia</taxon>
        <taxon>Batrachia</taxon>
        <taxon>Caudata</taxon>
        <taxon>Salamandroidea</taxon>
        <taxon>Salamandridae</taxon>
        <taxon>Pleurodelinae</taxon>
        <taxon>Pleurodeles</taxon>
    </lineage>
</organism>
<protein>
    <submittedName>
        <fullName evidence="1">Uncharacterized protein</fullName>
    </submittedName>
</protein>
<proteinExistence type="predicted"/>
<dbReference type="AlphaFoldDB" id="A0AAV7KT06"/>
<comment type="caution">
    <text evidence="1">The sequence shown here is derived from an EMBL/GenBank/DDBJ whole genome shotgun (WGS) entry which is preliminary data.</text>
</comment>
<reference evidence="1" key="1">
    <citation type="journal article" date="2022" name="bioRxiv">
        <title>Sequencing and chromosome-scale assembly of the giantPleurodeles waltlgenome.</title>
        <authorList>
            <person name="Brown T."/>
            <person name="Elewa A."/>
            <person name="Iarovenko S."/>
            <person name="Subramanian E."/>
            <person name="Araus A.J."/>
            <person name="Petzold A."/>
            <person name="Susuki M."/>
            <person name="Suzuki K.-i.T."/>
            <person name="Hayashi T."/>
            <person name="Toyoda A."/>
            <person name="Oliveira C."/>
            <person name="Osipova E."/>
            <person name="Leigh N.D."/>
            <person name="Simon A."/>
            <person name="Yun M.H."/>
        </authorList>
    </citation>
    <scope>NUCLEOTIDE SEQUENCE</scope>
    <source>
        <strain evidence="1">20211129_DDA</strain>
        <tissue evidence="1">Liver</tissue>
    </source>
</reference>
<gene>
    <name evidence="1" type="ORF">NDU88_001847</name>
</gene>
<name>A0AAV7KT06_PLEWA</name>
<evidence type="ECO:0000313" key="2">
    <source>
        <dbReference type="Proteomes" id="UP001066276"/>
    </source>
</evidence>
<evidence type="ECO:0000313" key="1">
    <source>
        <dbReference type="EMBL" id="KAJ1081669.1"/>
    </source>
</evidence>
<sequence length="75" mass="8186">MFSEKLVNNEVNNPIGICCSPARPSHEKACPDAHGLKSLAATGVLALGGIFNVRQRMSFDELTGQFNIRKGQFRP</sequence>
<keyword evidence="2" id="KW-1185">Reference proteome</keyword>
<accession>A0AAV7KT06</accession>
<dbReference type="EMBL" id="JANPWB010000016">
    <property type="protein sequence ID" value="KAJ1081669.1"/>
    <property type="molecule type" value="Genomic_DNA"/>
</dbReference>